<keyword evidence="3" id="KW-1185">Reference proteome</keyword>
<dbReference type="OrthoDB" id="10256176at2759"/>
<feature type="compositionally biased region" description="Acidic residues" evidence="1">
    <location>
        <begin position="72"/>
        <end position="87"/>
    </location>
</feature>
<dbReference type="GeneID" id="83202687"/>
<sequence length="955" mass="104466">MEDTRESSAASSPQQSKATVTSPKLTLKTSGLSGPINARLARLMSPLSAGTLSSCSACSDTDWPQQTREFDDLYDATDEEDLDDDNSTDISSTFSPSGTRPSSLVTPITRNSLTSNGSRRGRKQYLTLEIPSSPRTWATNPNHKSSPVPPTPPPKIPVSPAALSMLTRFVPASHAPPSLDGSISSDQESVISALATPDTQSLPDTNWNAQDIHVRPDVDGSENEDLQVGSEVDVQTVPITIESPQNDWHRVLGNFPRIPTAHPNGSMSSLPYEEPPREPTPSDQGVCLPDGALAMLHHIRLDGTPESWSETSEGNDEMSQLRLPSSRPRSAEGATPASELSDYSFTELSIPSPGGFFASLAPRARHTWSIPSSNHPPSSAVAEGFYNLPWPRDDGEIVEQVIEWPDRASEDPVTAVRDEQGPPTAIRIPCETPTRSVAYQDSPMSTNFAVQEISRSGNVHEYDESYDKELQDRAAASLDRTSVWLAAQASYMAALSETNPVNELSDAGSANEEVENPTEPQDAPKKTVRFVEGAPEASSPPPILASRDSIYWRGFQSIRERANQSDGFIHRNMRYDAIQSFRLGLVDMHLNSLMGKYALVCPDRPAYRGPFSKAPRNSTTTTDLAERAQFSKLQKEQLVLAQLCQPMWAMDALKCLNGGKLCTSPASKRLARTNKPTRNASEPQRKVRILDLGGHASCEWAWQAAYEYPNAKVYSVVNKDQAVNSGIKGPDNHRVVPVSNLWELPFGDNKFDVISARSLHALLKAEAPAGFDHDEYDLVLQECLRCLRPGGFLEYMILDAEISRGGTLSTAASVEFAFNLRTRGYDPVASKTFLNRLRNSGFVGLKRAWMFLPMGVEPSEPQPLREAPAPRVQSQISEYEAVQGPIGSTGDAASITGILGGWMWEQWLVQMRGEMGREREKLLEGVGAIFDEGRKNGAGWTCLSGWAMKPKHTVA</sequence>
<feature type="region of interest" description="Disordered" evidence="1">
    <location>
        <begin position="304"/>
        <end position="341"/>
    </location>
</feature>
<proteinExistence type="predicted"/>
<feature type="region of interest" description="Disordered" evidence="1">
    <location>
        <begin position="256"/>
        <end position="287"/>
    </location>
</feature>
<comment type="caution">
    <text evidence="2">The sequence shown here is derived from an EMBL/GenBank/DDBJ whole genome shotgun (WGS) entry which is preliminary data.</text>
</comment>
<dbReference type="CDD" id="cd02440">
    <property type="entry name" value="AdoMet_MTases"/>
    <property type="match status" value="1"/>
</dbReference>
<dbReference type="RefSeq" id="XP_058331124.1">
    <property type="nucleotide sequence ID" value="XM_058475384.1"/>
</dbReference>
<feature type="compositionally biased region" description="Polar residues" evidence="1">
    <location>
        <begin position="133"/>
        <end position="143"/>
    </location>
</feature>
<feature type="compositionally biased region" description="Polar residues" evidence="1">
    <location>
        <begin position="17"/>
        <end position="32"/>
    </location>
</feature>
<evidence type="ECO:0000313" key="2">
    <source>
        <dbReference type="EMBL" id="KAJ5233132.1"/>
    </source>
</evidence>
<feature type="region of interest" description="Disordered" evidence="1">
    <location>
        <begin position="502"/>
        <end position="525"/>
    </location>
</feature>
<dbReference type="Gene3D" id="3.40.50.150">
    <property type="entry name" value="Vaccinia Virus protein VP39"/>
    <property type="match status" value="1"/>
</dbReference>
<evidence type="ECO:0008006" key="4">
    <source>
        <dbReference type="Google" id="ProtNLM"/>
    </source>
</evidence>
<dbReference type="SUPFAM" id="SSF53335">
    <property type="entry name" value="S-adenosyl-L-methionine-dependent methyltransferases"/>
    <property type="match status" value="1"/>
</dbReference>
<feature type="region of interest" description="Disordered" evidence="1">
    <location>
        <begin position="1"/>
        <end position="32"/>
    </location>
</feature>
<dbReference type="Proteomes" id="UP001150941">
    <property type="component" value="Unassembled WGS sequence"/>
</dbReference>
<feature type="region of interest" description="Disordered" evidence="1">
    <location>
        <begin position="69"/>
        <end position="153"/>
    </location>
</feature>
<feature type="compositionally biased region" description="Polar residues" evidence="1">
    <location>
        <begin position="90"/>
        <end position="118"/>
    </location>
</feature>
<organism evidence="2 3">
    <name type="scientific">Penicillium chermesinum</name>
    <dbReference type="NCBI Taxonomy" id="63820"/>
    <lineage>
        <taxon>Eukaryota</taxon>
        <taxon>Fungi</taxon>
        <taxon>Dikarya</taxon>
        <taxon>Ascomycota</taxon>
        <taxon>Pezizomycotina</taxon>
        <taxon>Eurotiomycetes</taxon>
        <taxon>Eurotiomycetidae</taxon>
        <taxon>Eurotiales</taxon>
        <taxon>Aspergillaceae</taxon>
        <taxon>Penicillium</taxon>
    </lineage>
</organism>
<protein>
    <recommendedName>
        <fullName evidence="4">Methyltransferase type 11 domain-containing protein</fullName>
    </recommendedName>
</protein>
<name>A0A9W9P0J2_9EURO</name>
<gene>
    <name evidence="2" type="ORF">N7468_006088</name>
</gene>
<feature type="compositionally biased region" description="Low complexity" evidence="1">
    <location>
        <begin position="7"/>
        <end position="16"/>
    </location>
</feature>
<evidence type="ECO:0000256" key="1">
    <source>
        <dbReference type="SAM" id="MobiDB-lite"/>
    </source>
</evidence>
<dbReference type="EMBL" id="JAPQKS010000004">
    <property type="protein sequence ID" value="KAJ5233132.1"/>
    <property type="molecule type" value="Genomic_DNA"/>
</dbReference>
<dbReference type="AlphaFoldDB" id="A0A9W9P0J2"/>
<dbReference type="InterPro" id="IPR029063">
    <property type="entry name" value="SAM-dependent_MTases_sf"/>
</dbReference>
<reference evidence="2" key="2">
    <citation type="journal article" date="2023" name="IMA Fungus">
        <title>Comparative genomic study of the Penicillium genus elucidates a diverse pangenome and 15 lateral gene transfer events.</title>
        <authorList>
            <person name="Petersen C."/>
            <person name="Sorensen T."/>
            <person name="Nielsen M.R."/>
            <person name="Sondergaard T.E."/>
            <person name="Sorensen J.L."/>
            <person name="Fitzpatrick D.A."/>
            <person name="Frisvad J.C."/>
            <person name="Nielsen K.L."/>
        </authorList>
    </citation>
    <scope>NUCLEOTIDE SEQUENCE</scope>
    <source>
        <strain evidence="2">IBT 19713</strain>
    </source>
</reference>
<accession>A0A9W9P0J2</accession>
<evidence type="ECO:0000313" key="3">
    <source>
        <dbReference type="Proteomes" id="UP001150941"/>
    </source>
</evidence>
<reference evidence="2" key="1">
    <citation type="submission" date="2022-11" db="EMBL/GenBank/DDBJ databases">
        <authorList>
            <person name="Petersen C."/>
        </authorList>
    </citation>
    <scope>NUCLEOTIDE SEQUENCE</scope>
    <source>
        <strain evidence="2">IBT 19713</strain>
    </source>
</reference>